<evidence type="ECO:0000256" key="2">
    <source>
        <dbReference type="ARBA" id="ARBA00002695"/>
    </source>
</evidence>
<name>A0A192A404_9RALS</name>
<dbReference type="HAMAP" id="MF_01031">
    <property type="entry name" value="LeuD_type1"/>
    <property type="match status" value="1"/>
</dbReference>
<comment type="subunit">
    <text evidence="5 10">Heterodimer of LeuC and LeuD.</text>
</comment>
<dbReference type="InterPro" id="IPR015928">
    <property type="entry name" value="Aconitase/3IPM_dehydase_swvl"/>
</dbReference>
<protein>
    <recommendedName>
        <fullName evidence="10">3-isopropylmalate dehydratase small subunit</fullName>
        <ecNumber evidence="10">4.2.1.33</ecNumber>
    </recommendedName>
    <alternativeName>
        <fullName evidence="10">Alpha-IPM isomerase</fullName>
        <shortName evidence="10">IPMI</shortName>
    </alternativeName>
    <alternativeName>
        <fullName evidence="10">Isopropylmalate isomerase</fullName>
    </alternativeName>
</protein>
<keyword evidence="8 10" id="KW-0456">Lyase</keyword>
<dbReference type="Pfam" id="PF00694">
    <property type="entry name" value="Aconitase_C"/>
    <property type="match status" value="1"/>
</dbReference>
<dbReference type="EMBL" id="CP016023">
    <property type="protein sequence ID" value="ANJ75205.1"/>
    <property type="molecule type" value="Genomic_DNA"/>
</dbReference>
<dbReference type="InterPro" id="IPR050075">
    <property type="entry name" value="LeuD"/>
</dbReference>
<dbReference type="GO" id="GO:0009316">
    <property type="term" value="C:3-isopropylmalate dehydratase complex"/>
    <property type="evidence" value="ECO:0007669"/>
    <property type="project" value="InterPro"/>
</dbReference>
<gene>
    <name evidence="10" type="primary">leuD</name>
    <name evidence="11" type="ORF">A9Y76_22045</name>
</gene>
<evidence type="ECO:0000256" key="10">
    <source>
        <dbReference type="HAMAP-Rule" id="MF_01031"/>
    </source>
</evidence>
<evidence type="ECO:0000256" key="6">
    <source>
        <dbReference type="ARBA" id="ARBA00022430"/>
    </source>
</evidence>
<dbReference type="GO" id="GO:0003861">
    <property type="term" value="F:3-isopropylmalate dehydratase activity"/>
    <property type="evidence" value="ECO:0007669"/>
    <property type="project" value="UniProtKB-UniRule"/>
</dbReference>
<keyword evidence="9 10" id="KW-0100">Branched-chain amino acid biosynthesis</keyword>
<sequence>MQPFKTLVGLAAPLPRANLDTDVIIRIERLTTVPQNELGQYAFEAIRYLADGTPDPEFLPARPEFNGASILVSGANFGCGSSRESAVWALLSMGYRCVIAPSFGSIFYNNCFQNGVLPLTLDEAQVNALTALARQAKPFTVDLERQVIEVDGRSWNFEIDALRRDMLLQGLDEVGGTLLEDDLIRAWQAADRERRPWVWNLSGVQFDGRGKSC</sequence>
<dbReference type="GeneID" id="61528726"/>
<evidence type="ECO:0000313" key="11">
    <source>
        <dbReference type="EMBL" id="ANJ75205.1"/>
    </source>
</evidence>
<keyword evidence="7 10" id="KW-0028">Amino-acid biosynthesis</keyword>
<comment type="pathway">
    <text evidence="3 10">Amino-acid biosynthesis; L-leucine biosynthesis; L-leucine from 3-methyl-2-oxobutanoate: step 2/4.</text>
</comment>
<dbReference type="STRING" id="190721.ACS15_4802"/>
<dbReference type="NCBIfam" id="NF002458">
    <property type="entry name" value="PRK01641.1"/>
    <property type="match status" value="1"/>
</dbReference>
<dbReference type="InterPro" id="IPR033940">
    <property type="entry name" value="IPMI_Swivel"/>
</dbReference>
<evidence type="ECO:0000313" key="12">
    <source>
        <dbReference type="Proteomes" id="UP000078572"/>
    </source>
</evidence>
<evidence type="ECO:0000256" key="9">
    <source>
        <dbReference type="ARBA" id="ARBA00023304"/>
    </source>
</evidence>
<evidence type="ECO:0000256" key="8">
    <source>
        <dbReference type="ARBA" id="ARBA00023239"/>
    </source>
</evidence>
<dbReference type="CDD" id="cd01577">
    <property type="entry name" value="IPMI_Swivel"/>
    <property type="match status" value="1"/>
</dbReference>
<dbReference type="GO" id="GO:0009098">
    <property type="term" value="P:L-leucine biosynthetic process"/>
    <property type="evidence" value="ECO:0007669"/>
    <property type="project" value="UniProtKB-UniRule"/>
</dbReference>
<accession>A0A192A404</accession>
<dbReference type="NCBIfam" id="TIGR00171">
    <property type="entry name" value="leuD"/>
    <property type="match status" value="1"/>
</dbReference>
<keyword evidence="12" id="KW-1185">Reference proteome</keyword>
<comment type="catalytic activity">
    <reaction evidence="1 10">
        <text>(2R,3S)-3-isopropylmalate = (2S)-2-isopropylmalate</text>
        <dbReference type="Rhea" id="RHEA:32287"/>
        <dbReference type="ChEBI" id="CHEBI:1178"/>
        <dbReference type="ChEBI" id="CHEBI:35121"/>
        <dbReference type="EC" id="4.2.1.33"/>
    </reaction>
</comment>
<organism evidence="11 12">
    <name type="scientific">Ralstonia insidiosa</name>
    <dbReference type="NCBI Taxonomy" id="190721"/>
    <lineage>
        <taxon>Bacteria</taxon>
        <taxon>Pseudomonadati</taxon>
        <taxon>Pseudomonadota</taxon>
        <taxon>Betaproteobacteria</taxon>
        <taxon>Burkholderiales</taxon>
        <taxon>Burkholderiaceae</taxon>
        <taxon>Ralstonia</taxon>
    </lineage>
</organism>
<dbReference type="OrthoDB" id="9777465at2"/>
<dbReference type="PANTHER" id="PTHR43345">
    <property type="entry name" value="3-ISOPROPYLMALATE DEHYDRATASE SMALL SUBUNIT 2-RELATED-RELATED"/>
    <property type="match status" value="1"/>
</dbReference>
<dbReference type="Gene3D" id="3.20.19.10">
    <property type="entry name" value="Aconitase, domain 4"/>
    <property type="match status" value="1"/>
</dbReference>
<comment type="similarity">
    <text evidence="4 10">Belongs to the LeuD family. LeuD type 1 subfamily.</text>
</comment>
<dbReference type="InterPro" id="IPR004431">
    <property type="entry name" value="3-IsopropMal_deHydase_ssu"/>
</dbReference>
<dbReference type="EC" id="4.2.1.33" evidence="10"/>
<evidence type="ECO:0000256" key="4">
    <source>
        <dbReference type="ARBA" id="ARBA00009845"/>
    </source>
</evidence>
<evidence type="ECO:0000256" key="5">
    <source>
        <dbReference type="ARBA" id="ARBA00011271"/>
    </source>
</evidence>
<dbReference type="RefSeq" id="WP_064807620.1">
    <property type="nucleotide sequence ID" value="NZ_CP016023.1"/>
</dbReference>
<proteinExistence type="inferred from homology"/>
<dbReference type="AlphaFoldDB" id="A0A192A404"/>
<dbReference type="Proteomes" id="UP000078572">
    <property type="component" value="Chromosome 2"/>
</dbReference>
<evidence type="ECO:0000256" key="3">
    <source>
        <dbReference type="ARBA" id="ARBA00004729"/>
    </source>
</evidence>
<evidence type="ECO:0000256" key="7">
    <source>
        <dbReference type="ARBA" id="ARBA00022605"/>
    </source>
</evidence>
<dbReference type="SUPFAM" id="SSF52016">
    <property type="entry name" value="LeuD/IlvD-like"/>
    <property type="match status" value="1"/>
</dbReference>
<dbReference type="PANTHER" id="PTHR43345:SF5">
    <property type="entry name" value="3-ISOPROPYLMALATE DEHYDRATASE SMALL SUBUNIT"/>
    <property type="match status" value="1"/>
</dbReference>
<comment type="function">
    <text evidence="2 10">Catalyzes the isomerization between 2-isopropylmalate and 3-isopropylmalate, via the formation of 2-isopropylmaleate.</text>
</comment>
<evidence type="ECO:0000256" key="1">
    <source>
        <dbReference type="ARBA" id="ARBA00000491"/>
    </source>
</evidence>
<keyword evidence="6 10" id="KW-0432">Leucine biosynthesis</keyword>
<dbReference type="InterPro" id="IPR000573">
    <property type="entry name" value="AconitaseA/IPMdHydase_ssu_swvl"/>
</dbReference>
<reference evidence="12" key="1">
    <citation type="submission" date="2016-06" db="EMBL/GenBank/DDBJ databases">
        <authorList>
            <person name="Xu Y."/>
            <person name="Nagy A."/>
            <person name="Yan X."/>
            <person name="Kim S.W."/>
            <person name="Haley B."/>
            <person name="Liu N.T."/>
            <person name="Nou X."/>
        </authorList>
    </citation>
    <scope>NUCLEOTIDE SEQUENCE [LARGE SCALE GENOMIC DNA]</scope>
    <source>
        <strain evidence="12">ATCC 49129</strain>
    </source>
</reference>
<dbReference type="UniPathway" id="UPA00048">
    <property type="reaction ID" value="UER00071"/>
</dbReference>